<name>A0ABR6ZAE6_9BURK</name>
<keyword evidence="2" id="KW-1185">Reference proteome</keyword>
<comment type="caution">
    <text evidence="1">The sequence shown here is derived from an EMBL/GenBank/DDBJ whole genome shotgun (WGS) entry which is preliminary data.</text>
</comment>
<proteinExistence type="predicted"/>
<accession>A0ABR6ZAE6</accession>
<reference evidence="1 2" key="1">
    <citation type="submission" date="2020-08" db="EMBL/GenBank/DDBJ databases">
        <title>Novel species isolated from subtropical streams in China.</title>
        <authorList>
            <person name="Lu H."/>
        </authorList>
    </citation>
    <scope>NUCLEOTIDE SEQUENCE [LARGE SCALE GENOMIC DNA]</scope>
    <source>
        <strain evidence="1 2">NL8W</strain>
    </source>
</reference>
<gene>
    <name evidence="1" type="ORF">H8L47_14275</name>
</gene>
<dbReference type="EMBL" id="JACOFX010000006">
    <property type="protein sequence ID" value="MBC3908728.1"/>
    <property type="molecule type" value="Genomic_DNA"/>
</dbReference>
<evidence type="ECO:0000313" key="2">
    <source>
        <dbReference type="Proteomes" id="UP000646911"/>
    </source>
</evidence>
<evidence type="ECO:0000313" key="1">
    <source>
        <dbReference type="EMBL" id="MBC3908728.1"/>
    </source>
</evidence>
<dbReference type="RefSeq" id="WP_186954266.1">
    <property type="nucleotide sequence ID" value="NZ_JACOFX010000006.1"/>
</dbReference>
<dbReference type="Proteomes" id="UP000646911">
    <property type="component" value="Unassembled WGS sequence"/>
</dbReference>
<protein>
    <submittedName>
        <fullName evidence="1">Uncharacterized protein</fullName>
    </submittedName>
</protein>
<organism evidence="1 2">
    <name type="scientific">Undibacterium umbellatum</name>
    <dbReference type="NCBI Taxonomy" id="2762300"/>
    <lineage>
        <taxon>Bacteria</taxon>
        <taxon>Pseudomonadati</taxon>
        <taxon>Pseudomonadota</taxon>
        <taxon>Betaproteobacteria</taxon>
        <taxon>Burkholderiales</taxon>
        <taxon>Oxalobacteraceae</taxon>
        <taxon>Undibacterium</taxon>
    </lineage>
</organism>
<sequence>MNKHYHYLPLSKVTPGMVLADDLLDKVGHVLLPASTILTERMLQAIAHHDIHQLSIEGVAATEQEDSENLATQLERIEKIFRHIGESEPACILKSFVIHYRQGETK</sequence>